<dbReference type="AlphaFoldDB" id="A0AAV2CEN4"/>
<reference evidence="2 3" key="1">
    <citation type="submission" date="2024-04" db="EMBL/GenBank/DDBJ databases">
        <authorList>
            <person name="Fracassetti M."/>
        </authorList>
    </citation>
    <scope>NUCLEOTIDE SEQUENCE [LARGE SCALE GENOMIC DNA]</scope>
</reference>
<dbReference type="Proteomes" id="UP001497516">
    <property type="component" value="Chromosome 1"/>
</dbReference>
<evidence type="ECO:0000256" key="1">
    <source>
        <dbReference type="SAM" id="MobiDB-lite"/>
    </source>
</evidence>
<keyword evidence="3" id="KW-1185">Reference proteome</keyword>
<evidence type="ECO:0000313" key="2">
    <source>
        <dbReference type="EMBL" id="CAL1354626.1"/>
    </source>
</evidence>
<name>A0AAV2CEN4_9ROSI</name>
<feature type="region of interest" description="Disordered" evidence="1">
    <location>
        <begin position="1"/>
        <end position="53"/>
    </location>
</feature>
<proteinExistence type="predicted"/>
<protein>
    <submittedName>
        <fullName evidence="2">Uncharacterized protein</fullName>
    </submittedName>
</protein>
<feature type="region of interest" description="Disordered" evidence="1">
    <location>
        <begin position="70"/>
        <end position="122"/>
    </location>
</feature>
<dbReference type="EMBL" id="OZ034813">
    <property type="protein sequence ID" value="CAL1354626.1"/>
    <property type="molecule type" value="Genomic_DNA"/>
</dbReference>
<feature type="compositionally biased region" description="Basic and acidic residues" evidence="1">
    <location>
        <begin position="1"/>
        <end position="13"/>
    </location>
</feature>
<evidence type="ECO:0000313" key="3">
    <source>
        <dbReference type="Proteomes" id="UP001497516"/>
    </source>
</evidence>
<accession>A0AAV2CEN4</accession>
<gene>
    <name evidence="2" type="ORF">LTRI10_LOCUS2426</name>
</gene>
<sequence>MLVPKEEVKEKGVDFSSSRAVKEPSRVIRSPVAMGEEAPRAAPVAATKARRAKPWIEEPGTGIRLLAASAAPKNGEERKMMEMSGWPPDRRTGGFPPQKDDSEEEVKSGLKKMAGSGSPFNH</sequence>
<organism evidence="2 3">
    <name type="scientific">Linum trigynum</name>
    <dbReference type="NCBI Taxonomy" id="586398"/>
    <lineage>
        <taxon>Eukaryota</taxon>
        <taxon>Viridiplantae</taxon>
        <taxon>Streptophyta</taxon>
        <taxon>Embryophyta</taxon>
        <taxon>Tracheophyta</taxon>
        <taxon>Spermatophyta</taxon>
        <taxon>Magnoliopsida</taxon>
        <taxon>eudicotyledons</taxon>
        <taxon>Gunneridae</taxon>
        <taxon>Pentapetalae</taxon>
        <taxon>rosids</taxon>
        <taxon>fabids</taxon>
        <taxon>Malpighiales</taxon>
        <taxon>Linaceae</taxon>
        <taxon>Linum</taxon>
    </lineage>
</organism>